<evidence type="ECO:0000313" key="10">
    <source>
        <dbReference type="Proteomes" id="UP000092444"/>
    </source>
</evidence>
<dbReference type="PANTHER" id="PTHR24276">
    <property type="entry name" value="POLYSERASE-RELATED"/>
    <property type="match status" value="1"/>
</dbReference>
<dbReference type="SMART" id="SM00020">
    <property type="entry name" value="Tryp_SPc"/>
    <property type="match status" value="1"/>
</dbReference>
<dbReference type="InterPro" id="IPR006601">
    <property type="entry name" value="Uncharacterised_DM11_DROME"/>
</dbReference>
<evidence type="ECO:0000256" key="3">
    <source>
        <dbReference type="ARBA" id="ARBA00022670"/>
    </source>
</evidence>
<dbReference type="InterPro" id="IPR043504">
    <property type="entry name" value="Peptidase_S1_PA_chymotrypsin"/>
</dbReference>
<reference evidence="9" key="1">
    <citation type="submission" date="2020-05" db="UniProtKB">
        <authorList>
            <consortium name="EnsemblMetazoa"/>
        </authorList>
    </citation>
    <scope>IDENTIFICATION</scope>
    <source>
        <strain evidence="9">Yale</strain>
    </source>
</reference>
<feature type="chain" id="PRO_5008407815" description="Peptidase S1 domain-containing protein" evidence="7">
    <location>
        <begin position="17"/>
        <end position="387"/>
    </location>
</feature>
<dbReference type="PROSITE" id="PS00135">
    <property type="entry name" value="TRYPSIN_SER"/>
    <property type="match status" value="1"/>
</dbReference>
<feature type="signal peptide" evidence="7">
    <location>
        <begin position="1"/>
        <end position="16"/>
    </location>
</feature>
<comment type="similarity">
    <text evidence="2">Belongs to the peptidase S1 family.</text>
</comment>
<dbReference type="InterPro" id="IPR009003">
    <property type="entry name" value="Peptidase_S1_PA"/>
</dbReference>
<dbReference type="PRINTS" id="PR00722">
    <property type="entry name" value="CHYMOTRYPSIN"/>
</dbReference>
<dbReference type="EMBL" id="CCAG010002869">
    <property type="status" value="NOT_ANNOTATED_CDS"/>
    <property type="molecule type" value="Genomic_DNA"/>
</dbReference>
<dbReference type="FunFam" id="2.40.10.10:FF:000036">
    <property type="entry name" value="Trypsin beta"/>
    <property type="match status" value="1"/>
</dbReference>
<dbReference type="PhylomeDB" id="A0A1B0G1F8"/>
<evidence type="ECO:0000256" key="7">
    <source>
        <dbReference type="SAM" id="SignalP"/>
    </source>
</evidence>
<dbReference type="InterPro" id="IPR001254">
    <property type="entry name" value="Trypsin_dom"/>
</dbReference>
<proteinExistence type="inferred from homology"/>
<evidence type="ECO:0000256" key="1">
    <source>
        <dbReference type="ARBA" id="ARBA00004239"/>
    </source>
</evidence>
<evidence type="ECO:0000256" key="2">
    <source>
        <dbReference type="ARBA" id="ARBA00007664"/>
    </source>
</evidence>
<protein>
    <recommendedName>
        <fullName evidence="8">Peptidase S1 domain-containing protein</fullName>
    </recommendedName>
</protein>
<dbReference type="GO" id="GO:0006508">
    <property type="term" value="P:proteolysis"/>
    <property type="evidence" value="ECO:0007669"/>
    <property type="project" value="UniProtKB-KW"/>
</dbReference>
<dbReference type="STRING" id="37546.A0A1B0G1F8"/>
<name>A0A1B0G1F8_GLOMM</name>
<dbReference type="InterPro" id="IPR050430">
    <property type="entry name" value="Peptidase_S1"/>
</dbReference>
<dbReference type="GO" id="GO:0004252">
    <property type="term" value="F:serine-type endopeptidase activity"/>
    <property type="evidence" value="ECO:0007669"/>
    <property type="project" value="InterPro"/>
</dbReference>
<dbReference type="EnsemblMetazoa" id="GMOY007110-RA">
    <property type="protein sequence ID" value="GMOY007110-PA"/>
    <property type="gene ID" value="GMOY007110"/>
</dbReference>
<keyword evidence="4" id="KW-0378">Hydrolase</keyword>
<dbReference type="VEuPathDB" id="VectorBase:GMOY007110"/>
<keyword evidence="10" id="KW-1185">Reference proteome</keyword>
<dbReference type="Gene3D" id="2.40.10.10">
    <property type="entry name" value="Trypsin-like serine proteases"/>
    <property type="match status" value="2"/>
</dbReference>
<dbReference type="Pfam" id="PF00089">
    <property type="entry name" value="Trypsin"/>
    <property type="match status" value="1"/>
</dbReference>
<evidence type="ECO:0000313" key="9">
    <source>
        <dbReference type="EnsemblMetazoa" id="GMOY007110-PA"/>
    </source>
</evidence>
<accession>A0A1B0G1F8</accession>
<keyword evidence="7" id="KW-0732">Signal</keyword>
<dbReference type="GO" id="GO:0005576">
    <property type="term" value="C:extracellular region"/>
    <property type="evidence" value="ECO:0007669"/>
    <property type="project" value="UniProtKB-SubCell"/>
</dbReference>
<organism evidence="9 10">
    <name type="scientific">Glossina morsitans morsitans</name>
    <name type="common">Savannah tsetse fly</name>
    <dbReference type="NCBI Taxonomy" id="37546"/>
    <lineage>
        <taxon>Eukaryota</taxon>
        <taxon>Metazoa</taxon>
        <taxon>Ecdysozoa</taxon>
        <taxon>Arthropoda</taxon>
        <taxon>Hexapoda</taxon>
        <taxon>Insecta</taxon>
        <taxon>Pterygota</taxon>
        <taxon>Neoptera</taxon>
        <taxon>Endopterygota</taxon>
        <taxon>Diptera</taxon>
        <taxon>Brachycera</taxon>
        <taxon>Muscomorpha</taxon>
        <taxon>Hippoboscoidea</taxon>
        <taxon>Glossinidae</taxon>
        <taxon>Glossina</taxon>
    </lineage>
</organism>
<dbReference type="SUPFAM" id="SSF50494">
    <property type="entry name" value="Trypsin-like serine proteases"/>
    <property type="match status" value="1"/>
</dbReference>
<dbReference type="AlphaFoldDB" id="A0A1B0G1F8"/>
<sequence length="387" mass="43662">MFRHFLVLVSLNAVFGVPLANEHEAGRIVNVRLGSTYHDEGGMLAGVKSFKYHEKFGMRLMYDIAVIKLDQAVKQSSTVRYIELTKETPKTGTPVVVSGWGTTCFTNCHASRVLMEVELGFLERQDCASKNYFYGDDIKETMVCAYAKEKDSCQGDSGGPLVGEGKLVGVVSWGEGCAQRGYPGVYADVAALADWILENAKIFFLIAQANSALYRFVPEYGEVHDDCNHKPEMGGYSDFVDVSETVVIADDEGIHFNGTVTIVWDIKETDRVTSYVELEKFVRGTWQPTVFSALVPDLCKEMFDTFSYLYSIWTKYVFPEDRRCMAKGVRYRHEPFLMSVEIEALVNMEGRYRGVTTLRAYDENNRLKPNVICMQTLGDIVKVKQRN</sequence>
<evidence type="ECO:0000256" key="5">
    <source>
        <dbReference type="ARBA" id="ARBA00022825"/>
    </source>
</evidence>
<comment type="subcellular location">
    <subcellularLocation>
        <location evidence="1">Secreted</location>
        <location evidence="1">Extracellular space</location>
    </subcellularLocation>
</comment>
<dbReference type="SMART" id="SM00675">
    <property type="entry name" value="DM11"/>
    <property type="match status" value="1"/>
</dbReference>
<evidence type="ECO:0000256" key="4">
    <source>
        <dbReference type="ARBA" id="ARBA00022801"/>
    </source>
</evidence>
<feature type="domain" description="Peptidase S1" evidence="8">
    <location>
        <begin position="1"/>
        <end position="201"/>
    </location>
</feature>
<evidence type="ECO:0000259" key="8">
    <source>
        <dbReference type="PROSITE" id="PS50240"/>
    </source>
</evidence>
<dbReference type="Proteomes" id="UP000092444">
    <property type="component" value="Unassembled WGS sequence"/>
</dbReference>
<dbReference type="CDD" id="cd00190">
    <property type="entry name" value="Tryp_SPc"/>
    <property type="match status" value="1"/>
</dbReference>
<keyword evidence="6" id="KW-1015">Disulfide bond</keyword>
<dbReference type="InterPro" id="IPR001314">
    <property type="entry name" value="Peptidase_S1A"/>
</dbReference>
<keyword evidence="5" id="KW-0720">Serine protease</keyword>
<dbReference type="InterPro" id="IPR033116">
    <property type="entry name" value="TRYPSIN_SER"/>
</dbReference>
<evidence type="ECO:0000256" key="6">
    <source>
        <dbReference type="ARBA" id="ARBA00023157"/>
    </source>
</evidence>
<keyword evidence="3" id="KW-0645">Protease</keyword>
<dbReference type="PROSITE" id="PS50240">
    <property type="entry name" value="TRYPSIN_DOM"/>
    <property type="match status" value="1"/>
</dbReference>
<dbReference type="PANTHER" id="PTHR24276:SF94">
    <property type="entry name" value="AT20289P-RELATED"/>
    <property type="match status" value="1"/>
</dbReference>